<organism evidence="2 3">
    <name type="scientific">Flavihumibacter fluminis</name>
    <dbReference type="NCBI Taxonomy" id="2909236"/>
    <lineage>
        <taxon>Bacteria</taxon>
        <taxon>Pseudomonadati</taxon>
        <taxon>Bacteroidota</taxon>
        <taxon>Chitinophagia</taxon>
        <taxon>Chitinophagales</taxon>
        <taxon>Chitinophagaceae</taxon>
        <taxon>Flavihumibacter</taxon>
    </lineage>
</organism>
<name>A0ABS9BDX4_9BACT</name>
<dbReference type="PROSITE" id="PS51318">
    <property type="entry name" value="TAT"/>
    <property type="match status" value="1"/>
</dbReference>
<dbReference type="RefSeq" id="WP_234863833.1">
    <property type="nucleotide sequence ID" value="NZ_JAKEVY010000001.1"/>
</dbReference>
<sequence>MKLTNRRNFLLSGTTAAAALASSSLFGQYAGTAKKSERILGTGKHSLKNKPWNGAWLYGNELASDFHTQP</sequence>
<comment type="caution">
    <text evidence="2">The sequence shown here is derived from an EMBL/GenBank/DDBJ whole genome shotgun (WGS) entry which is preliminary data.</text>
</comment>
<accession>A0ABS9BDX4</accession>
<dbReference type="InterPro" id="IPR006311">
    <property type="entry name" value="TAT_signal"/>
</dbReference>
<dbReference type="EMBL" id="JAKEVY010000001">
    <property type="protein sequence ID" value="MCF1713299.1"/>
    <property type="molecule type" value="Genomic_DNA"/>
</dbReference>
<evidence type="ECO:0000256" key="1">
    <source>
        <dbReference type="SAM" id="SignalP"/>
    </source>
</evidence>
<reference evidence="2 3" key="1">
    <citation type="submission" date="2022-01" db="EMBL/GenBank/DDBJ databases">
        <title>Flavihumibacter sp. nov., isolated from sediment of a river.</title>
        <authorList>
            <person name="Liu H."/>
        </authorList>
    </citation>
    <scope>NUCLEOTIDE SEQUENCE [LARGE SCALE GENOMIC DNA]</scope>
    <source>
        <strain evidence="2 3">RY-1</strain>
    </source>
</reference>
<gene>
    <name evidence="2" type="ORF">L0U88_01495</name>
</gene>
<evidence type="ECO:0000313" key="2">
    <source>
        <dbReference type="EMBL" id="MCF1713299.1"/>
    </source>
</evidence>
<evidence type="ECO:0000313" key="3">
    <source>
        <dbReference type="Proteomes" id="UP001200145"/>
    </source>
</evidence>
<keyword evidence="3" id="KW-1185">Reference proteome</keyword>
<keyword evidence="1" id="KW-0732">Signal</keyword>
<evidence type="ECO:0008006" key="4">
    <source>
        <dbReference type="Google" id="ProtNLM"/>
    </source>
</evidence>
<feature type="chain" id="PRO_5047528439" description="Secreted protein" evidence="1">
    <location>
        <begin position="22"/>
        <end position="70"/>
    </location>
</feature>
<protein>
    <recommendedName>
        <fullName evidence="4">Secreted protein</fullName>
    </recommendedName>
</protein>
<dbReference type="Proteomes" id="UP001200145">
    <property type="component" value="Unassembled WGS sequence"/>
</dbReference>
<proteinExistence type="predicted"/>
<feature type="signal peptide" evidence="1">
    <location>
        <begin position="1"/>
        <end position="21"/>
    </location>
</feature>